<reference evidence="2" key="2">
    <citation type="submission" date="2025-08" db="UniProtKB">
        <authorList>
            <consortium name="Ensembl"/>
        </authorList>
    </citation>
    <scope>IDENTIFICATION</scope>
</reference>
<dbReference type="Ensembl" id="ENSCINT00000005707.3">
    <property type="protein sequence ID" value="ENSCINP00000005707.3"/>
    <property type="gene ID" value="ENSCING00000002794.3"/>
</dbReference>
<feature type="region of interest" description="Disordered" evidence="1">
    <location>
        <begin position="17"/>
        <end position="111"/>
    </location>
</feature>
<feature type="compositionally biased region" description="Polar residues" evidence="1">
    <location>
        <begin position="28"/>
        <end position="52"/>
    </location>
</feature>
<organism evidence="2 3">
    <name type="scientific">Ciona intestinalis</name>
    <name type="common">Transparent sea squirt</name>
    <name type="synonym">Ascidia intestinalis</name>
    <dbReference type="NCBI Taxonomy" id="7719"/>
    <lineage>
        <taxon>Eukaryota</taxon>
        <taxon>Metazoa</taxon>
        <taxon>Chordata</taxon>
        <taxon>Tunicata</taxon>
        <taxon>Ascidiacea</taxon>
        <taxon>Phlebobranchia</taxon>
        <taxon>Cionidae</taxon>
        <taxon>Ciona</taxon>
    </lineage>
</organism>
<dbReference type="Proteomes" id="UP000008144">
    <property type="component" value="Unassembled WGS sequence"/>
</dbReference>
<keyword evidence="3" id="KW-1185">Reference proteome</keyword>
<name>F6XMW3_CIOIN</name>
<accession>F6XMW3</accession>
<reference evidence="3" key="1">
    <citation type="journal article" date="2002" name="Science">
        <title>The draft genome of Ciona intestinalis: insights into chordate and vertebrate origins.</title>
        <authorList>
            <person name="Dehal P."/>
            <person name="Satou Y."/>
            <person name="Campbell R.K."/>
            <person name="Chapman J."/>
            <person name="Degnan B."/>
            <person name="De Tomaso A."/>
            <person name="Davidson B."/>
            <person name="Di Gregorio A."/>
            <person name="Gelpke M."/>
            <person name="Goodstein D.M."/>
            <person name="Harafuji N."/>
            <person name="Hastings K.E."/>
            <person name="Ho I."/>
            <person name="Hotta K."/>
            <person name="Huang W."/>
            <person name="Kawashima T."/>
            <person name="Lemaire P."/>
            <person name="Martinez D."/>
            <person name="Meinertzhagen I.A."/>
            <person name="Necula S."/>
            <person name="Nonaka M."/>
            <person name="Putnam N."/>
            <person name="Rash S."/>
            <person name="Saiga H."/>
            <person name="Satake M."/>
            <person name="Terry A."/>
            <person name="Yamada L."/>
            <person name="Wang H.G."/>
            <person name="Awazu S."/>
            <person name="Azumi K."/>
            <person name="Boore J."/>
            <person name="Branno M."/>
            <person name="Chin-Bow S."/>
            <person name="DeSantis R."/>
            <person name="Doyle S."/>
            <person name="Francino P."/>
            <person name="Keys D.N."/>
            <person name="Haga S."/>
            <person name="Hayashi H."/>
            <person name="Hino K."/>
            <person name="Imai K.S."/>
            <person name="Inaba K."/>
            <person name="Kano S."/>
            <person name="Kobayashi K."/>
            <person name="Kobayashi M."/>
            <person name="Lee B.I."/>
            <person name="Makabe K.W."/>
            <person name="Manohar C."/>
            <person name="Matassi G."/>
            <person name="Medina M."/>
            <person name="Mochizuki Y."/>
            <person name="Mount S."/>
            <person name="Morishita T."/>
            <person name="Miura S."/>
            <person name="Nakayama A."/>
            <person name="Nishizaka S."/>
            <person name="Nomoto H."/>
            <person name="Ohta F."/>
            <person name="Oishi K."/>
            <person name="Rigoutsos I."/>
            <person name="Sano M."/>
            <person name="Sasaki A."/>
            <person name="Sasakura Y."/>
            <person name="Shoguchi E."/>
            <person name="Shin-i T."/>
            <person name="Spagnuolo A."/>
            <person name="Stainier D."/>
            <person name="Suzuki M.M."/>
            <person name="Tassy O."/>
            <person name="Takatori N."/>
            <person name="Tokuoka M."/>
            <person name="Yagi K."/>
            <person name="Yoshizaki F."/>
            <person name="Wada S."/>
            <person name="Zhang C."/>
            <person name="Hyatt P.D."/>
            <person name="Larimer F."/>
            <person name="Detter C."/>
            <person name="Doggett N."/>
            <person name="Glavina T."/>
            <person name="Hawkins T."/>
            <person name="Richardson P."/>
            <person name="Lucas S."/>
            <person name="Kohara Y."/>
            <person name="Levine M."/>
            <person name="Satoh N."/>
            <person name="Rokhsar D.S."/>
        </authorList>
    </citation>
    <scope>NUCLEOTIDE SEQUENCE [LARGE SCALE GENOMIC DNA]</scope>
</reference>
<evidence type="ECO:0000313" key="3">
    <source>
        <dbReference type="Proteomes" id="UP000008144"/>
    </source>
</evidence>
<dbReference type="InParanoid" id="F6XMW3"/>
<proteinExistence type="predicted"/>
<evidence type="ECO:0000256" key="1">
    <source>
        <dbReference type="SAM" id="MobiDB-lite"/>
    </source>
</evidence>
<dbReference type="AlphaFoldDB" id="F6XMW3"/>
<sequence length="135" mass="15443">MFVERVRKIPLKREIFPNKEIPPKREIPTTTSGEIPNNRVLTRSQLGTSPQKPTLLEIPGESPCLQPRKYPLREAKSPSNVGKPHSTPLRRSPRKRLAVSATKRKRETTMPSSDDMLFLFSSFDDKTLDSDFLEK</sequence>
<reference evidence="2" key="3">
    <citation type="submission" date="2025-09" db="UniProtKB">
        <authorList>
            <consortium name="Ensembl"/>
        </authorList>
    </citation>
    <scope>IDENTIFICATION</scope>
</reference>
<evidence type="ECO:0000313" key="2">
    <source>
        <dbReference type="Ensembl" id="ENSCINP00000005707.3"/>
    </source>
</evidence>
<feature type="compositionally biased region" description="Basic residues" evidence="1">
    <location>
        <begin position="91"/>
        <end position="106"/>
    </location>
</feature>
<protein>
    <submittedName>
        <fullName evidence="2">Uncharacterized protein</fullName>
    </submittedName>
</protein>
<feature type="compositionally biased region" description="Basic and acidic residues" evidence="1">
    <location>
        <begin position="17"/>
        <end position="27"/>
    </location>
</feature>
<dbReference type="HOGENOM" id="CLU_1885026_0_0_1"/>